<keyword evidence="4 6" id="KW-1133">Transmembrane helix</keyword>
<dbReference type="RefSeq" id="WP_009863787.1">
    <property type="nucleotide sequence ID" value="NZ_JBHSTT010000006.1"/>
</dbReference>
<evidence type="ECO:0000313" key="8">
    <source>
        <dbReference type="EMBL" id="MFC6387983.1"/>
    </source>
</evidence>
<dbReference type="Proteomes" id="UP001596237">
    <property type="component" value="Unassembled WGS sequence"/>
</dbReference>
<comment type="subcellular location">
    <subcellularLocation>
        <location evidence="1">Membrane</location>
        <topology evidence="1">Multi-pass membrane protein</topology>
    </subcellularLocation>
</comment>
<gene>
    <name evidence="8" type="ORF">ACFQDP_01245</name>
</gene>
<sequence length="155" mass="15628">MVSREVVRFLIAGGSAAAINWLARIPLSLILPFEAALVAAYAVGMVAGFWLYRVFVFRGAARGSLRGQLPLFLAVNACGVGVVLAVSTLAVAALGGLLPGLGPTVAEKLGHGLGVGAGAVANYLGHRLLTFGAALRAAPHPQSGLDPLTASSDGT</sequence>
<protein>
    <submittedName>
        <fullName evidence="8">GtrA family protein</fullName>
    </submittedName>
</protein>
<dbReference type="InterPro" id="IPR007267">
    <property type="entry name" value="GtrA_DPMS_TM"/>
</dbReference>
<dbReference type="PANTHER" id="PTHR38459:SF1">
    <property type="entry name" value="PROPHAGE BACTOPRENOL-LINKED GLUCOSE TRANSLOCASE HOMOLOG"/>
    <property type="match status" value="1"/>
</dbReference>
<proteinExistence type="inferred from homology"/>
<evidence type="ECO:0000256" key="4">
    <source>
        <dbReference type="ARBA" id="ARBA00022989"/>
    </source>
</evidence>
<dbReference type="PANTHER" id="PTHR38459">
    <property type="entry name" value="PROPHAGE BACTOPRENOL-LINKED GLUCOSE TRANSLOCASE HOMOLOG"/>
    <property type="match status" value="1"/>
</dbReference>
<evidence type="ECO:0000256" key="5">
    <source>
        <dbReference type="ARBA" id="ARBA00023136"/>
    </source>
</evidence>
<evidence type="ECO:0000256" key="2">
    <source>
        <dbReference type="ARBA" id="ARBA00009399"/>
    </source>
</evidence>
<evidence type="ECO:0000256" key="6">
    <source>
        <dbReference type="SAM" id="Phobius"/>
    </source>
</evidence>
<reference evidence="9" key="1">
    <citation type="journal article" date="2019" name="Int. J. Syst. Evol. Microbiol.">
        <title>The Global Catalogue of Microorganisms (GCM) 10K type strain sequencing project: providing services to taxonomists for standard genome sequencing and annotation.</title>
        <authorList>
            <consortium name="The Broad Institute Genomics Platform"/>
            <consortium name="The Broad Institute Genome Sequencing Center for Infectious Disease"/>
            <person name="Wu L."/>
            <person name="Ma J."/>
        </authorList>
    </citation>
    <scope>NUCLEOTIDE SEQUENCE [LARGE SCALE GENOMIC DNA]</scope>
    <source>
        <strain evidence="9">CCUG 36916</strain>
    </source>
</reference>
<evidence type="ECO:0000313" key="9">
    <source>
        <dbReference type="Proteomes" id="UP001596237"/>
    </source>
</evidence>
<keyword evidence="5 6" id="KW-0472">Membrane</keyword>
<evidence type="ECO:0000256" key="3">
    <source>
        <dbReference type="ARBA" id="ARBA00022692"/>
    </source>
</evidence>
<dbReference type="EMBL" id="JBHSTT010000006">
    <property type="protein sequence ID" value="MFC6387983.1"/>
    <property type="molecule type" value="Genomic_DNA"/>
</dbReference>
<feature type="transmembrane region" description="Helical" evidence="6">
    <location>
        <begin position="72"/>
        <end position="98"/>
    </location>
</feature>
<feature type="transmembrane region" description="Helical" evidence="6">
    <location>
        <begin position="30"/>
        <end position="52"/>
    </location>
</feature>
<accession>A0ABW1WHE4</accession>
<feature type="domain" description="GtrA/DPMS transmembrane" evidence="7">
    <location>
        <begin position="8"/>
        <end position="131"/>
    </location>
</feature>
<comment type="caution">
    <text evidence="8">The sequence shown here is derived from an EMBL/GenBank/DDBJ whole genome shotgun (WGS) entry which is preliminary data.</text>
</comment>
<name>A0ABW1WHE4_9HYPH</name>
<organism evidence="8 9">
    <name type="scientific">Methylorubrum zatmanii</name>
    <dbReference type="NCBI Taxonomy" id="29429"/>
    <lineage>
        <taxon>Bacteria</taxon>
        <taxon>Pseudomonadati</taxon>
        <taxon>Pseudomonadota</taxon>
        <taxon>Alphaproteobacteria</taxon>
        <taxon>Hyphomicrobiales</taxon>
        <taxon>Methylobacteriaceae</taxon>
        <taxon>Methylorubrum</taxon>
    </lineage>
</organism>
<evidence type="ECO:0000259" key="7">
    <source>
        <dbReference type="Pfam" id="PF04138"/>
    </source>
</evidence>
<evidence type="ECO:0000256" key="1">
    <source>
        <dbReference type="ARBA" id="ARBA00004141"/>
    </source>
</evidence>
<comment type="similarity">
    <text evidence="2">Belongs to the GtrA family.</text>
</comment>
<keyword evidence="9" id="KW-1185">Reference proteome</keyword>
<dbReference type="InterPro" id="IPR051401">
    <property type="entry name" value="GtrA_CellWall_Glycosyl"/>
</dbReference>
<dbReference type="Pfam" id="PF04138">
    <property type="entry name" value="GtrA_DPMS_TM"/>
    <property type="match status" value="1"/>
</dbReference>
<feature type="transmembrane region" description="Helical" evidence="6">
    <location>
        <begin position="6"/>
        <end position="23"/>
    </location>
</feature>
<keyword evidence="3 6" id="KW-0812">Transmembrane</keyword>